<sequence length="4316" mass="493882">MGRRKDVLVFLVLTVYCFGIIEAEKRNPLKDPRICGRPQCHETNNKFRYQQHRLYKYDYAMYVKTQFSGSGENSSELHLIAAVEIDFPKPCQGLLKLHSIEVRDRPLPVVEEQDFEYGADYVEPPPEVELHPKSDAIAEDLMRFELKFAFHDGVVGEICHEEEEPVWTLNLKRGILSSFQNSMPRFDIDYHTTETDVSGVCGVTYTMSGSKGTSLSIRKTKDIDSCKRRYKTNSLIQTVPYEFRPNYVAWPILNSTSYCNISVDNFVYKEAICYERHQLVPFSNGQAGAVTESFSKLTLADEESYSPEEQTPDDDYEIQKRSSLIYDHTPSVRDSHDEIKASRELLKELCRQGFPDIQRNFPDVFLSFLSTTRVLSFTALSQLLYRSKSICENGKNHVLESLPYIGSPASVTLMKDQIVKDQIPADLAKKWMESFAYLTRPNEDVLEAMLELMEHGKEIGEKNYILAATSVGNTFCKVNPDCDTSDGIQAIIQFLESNVQEKLQESSTWTRKERENVIVLLKGLGNIGVISTEFSLELREMIENEKLPMEIRLQALYAFRRHDCVRTRNYFLKLYSNFEGDVEIRIAAYQQAMRCPDYLSVKWIKHILKTEEVNQVGAYVWSHLSNIASSASPVRVEAQGLLADNDLGKKFRLDIRKFSRNYEHTMFFDEYNFGTTADANLIFSTDSYLPRTVSMNLTADLFGESVNFLELNARAEGFEYLVESIFGPTGPLNAKKVKEYTSAVTSFLNSDSEEEEQSISQLRLKRDSDDEESYLFEEDEQNTRPKRQARTPAMITKDVHEQIDDMGFKMKSDFKDPHASIGLKIFGNDLKYYTIEGFAETLKAAEQINPLNYLKNILSGKEVAFTKSGVFLDTSYDVPLSTGFPLALSVIGASSVDLRMSGSFRASDVWTSSRIVDVEGKIKPSVSVDITATMKTDFIHTSTGIKVKSNLFSSSTLETKLKMRGNRLVSLQFSLPQDRNEIFSVRSEMLVFDDNREIQQKGIDRRYSNSTCTWPVVDRAIGLKLCADYSLPDVSNNSNVPSLILSGPVILDISLLKADPTAKVFLFQYNWETHENISTGSVIFETPHSQIPRIFIANITADGEGYSVSMGFRNGETSHSAVGIYKNNKDQRRLDMSLNVNDRKYLALEMGYNKTEIKYGMIYSPSLFLSVNNERIAGMAGQIKMIDKKNVKQWDYTLQFETKRVQAKVIGNVQQTQASITSKLSMDYRFINSKSERLTLGGVFSNRSNRGRTEYHGSFDLRSTAYPHFDFATAMKFLSAMGHIECKVDYNNAPDLSDPNYTTTVRLIFARHHDANVERTTASMELTRPRSKTDWKAMIKHEQNMKKGTEHNFLVLLRYAKDKDITAVFSMYMPRGILFAIDAVSNITVPGFESCTINLKIKEKARKEYYFDFNGIWFSGHSIIVNGWYQDRSSFIKSYHHAKLEAQSPSFGDITTDIKYVRDEIEFKLDLHAEYGKQPYGLTIKHMLDEENGTNTYAGFQWRDSLYSFSALMKSAPIKELVIELHVDRLRDIILILKGYSTALKREIGVEIKWDANRDPTQKLAISGELNTPRHRIYNGRFLVSYPNRTINGVFDLKAIDPNYLANARISWNTTEAIELKLDAGSDDEILRNMWLLFKLTTPFEGWRYNALNGGFYFKDNLLKTNLTAKWAEDQTLGFEVMGLYHSNENDLNCEMKTKLHSSIQHVPTVKVHFKHKYDLKRIDTVVTVNHTITDEPSQVFSVWSSWQFDQDEIYRNVTGSLVLVSPFEGYKKGALSTKFSLTESRDLRGAADLQLEDDKYDLVLKGHVRNLVDNMLTINITSSNEKFRNINGRFGISEKERHAVAEVITPKSSLGVEVLFAVVSAYNFDIKFYLATPLKDLEKVILRGKLKPDNVDFRAGLNSLIIGFVGVWRKAHMKDFEYSYKVYTPLPKFEENGLILKLVMHPQKAEYIDMEFSGRFKTYKIGLRAISEPKPLLMRQLGVQKASGILEEFLEDSLIPVHSNDEEEEEEDEDEEEELLNLIGKVEIDSIIWPTIIGTIDLEEYKSKYYLSGKIKLPQGDIDVRDSFWLEDLMNMKNTMKVKTPFPFMRQVQSGFELRVPYPTNKFVVGLNVLVLNETEWVNTGFHIYYNVSEDESETKTHHAVVNLMTPMENLKKVRLHAVLDVEEHGYKANLTAKTTKTDASIAVSFESEDQFIDSALTIWVRAPLMPYYACRIFYKQDFGGSSNSMDMGFVVHDGDLYNNFRLDGAWSMAEPHFLVGKGKYQSNFLPIQMIDTEVAITREPYPKAQLEMRFNDSDGMYEYIRAKATRNREMVTLELSVPIQEYRNLSIHGRLLSNGGDSYSVDGRLYRNEEMFNIEGAATIINDIPQNVALVIKPLGDEDEGAINYQYTVIDGVTSFTAKINRGDKHASIDGSIKLQAIGDWNFGLNIHSSEPEISSVDFKVGITPTDDNKALGTFNLKSPWVRHGIDRANIYMLFDVQPISGSVTANYSIPSVSGDASCLWNWHLLHNMQFALHNRVKRTDSDGRFFQIGVRYLSPDLERNQNMTFGGDLNLNNIWIFSSNASVTFISISDLSGVLKVRLPKPVGDIHTLAASMKGNIPFLEPVRTLNFEASYDTEESHKRYAWHSEYSFVNDLRTLLRFEWGPNVQSQRIQSNIDVFRIGEKREIFAKLRGPWYLEDAFRAIAVYNIEDDLYLVNGNISMPASRKVAEANVAFANLSNMKGDMNCTTPFLNVTWLHGQMEFIESPLESIRYLKASWPESSAIFDAKSTYRINNMDRDQQGTIKVEIPLQTRHYAEVKYGLAERPAITTGHAEIDYNDRKVLSGQYTSKKESRTGFDKETVDVTLENDFKPVGVHYVHTTKLLKDNYKEMDTKRAEVFELRNQKKFNITGELQITTRDTGREYVITAVHPNRTVVLTADFDAEGETMKQKSKLQLSPTRWIAYEFHLTNLSKADNESRKFRLEVSYPRRNLSADGWYSVTENAFDSDVSLQYTPNKTSDSDDLSPRTVKGAVKWADESAGEVTKQTLLVLLGHPTFEQDITVKGAYYSDETDLLKTNLDISYTQSETHHISIGFNAKDLTPTVRYRNYSYHLFGAHDASDLDLDSIGSVGLRLGLYEVDTNSHYKRGYLSRMEGYTTGKVDVKQREILLEKMTSHSNYRLWGKASGSYPIYMINGSLLDGPEQDAVGFFIIDIDDKMVHMKINMTPDATENIYMYGIIPDSRSAYFDFWRDYDTAREVDVAYYLKMNHSRLVTSKLLWRPEIRSDLRNLVRNYFTAMHTSFTDAVEFWIKQIYSESKDSVNGMWDAAHPYMEGFLEDVSGLNVIQDDLEDLRQFLNASYVADDFYIRSVINFTITVLDELALKNKITSLPKILTEFWQVMGDSGQALKKSIQWLLETIKESYQRVVDVFGRILQGDSMKYLSEVLETSVQRYDKFIKDLHLQFIKHVQEMWKKMTDVITSYWQRMLQNIEPSVIKLAHYAEAMTWHIGHEVFSFLYNKTQEIAESPYFTKVTNFTQDLDTLYKDFVQNDIITNTKKYGSIVIRFVKEKFFRLVPFGRELNQVLTELWEEIKQLQKLEYVQFVLQRVNEVRSKAEWLAEEFQLERRLHQLWGIVRNKLGRIAQTALQAENRYREAKTKFIFDPDHGIMELEQKLPMSWHAFNETPKFDEIPEYKFLTDIQDFFAGSNTTIWTLYCELKPFTDTKMWLPPFKANSLLIGSRHYMSFDRRFVSMDLQDLLKDGQTNQCSYVLAHDFYNRSFTLLLEPSVLRESGKASRKITLLTDEHVLEVDVMDASVKVDRNVTTALPAQIDDTVVYQEADLLVVQSYKGFKLTCSLQYHMCSFDLSGWYFGKTAGILGTMNNEIFDDYLTSEHKFAISKEQFVNSWTLPGCEANVQATNHTHNFLSVSNELSQLCDSFFRQKHSYFASCFPIVDTTPFYEMCLDLGHHLDSDSNDPSNKGACTAALAYMEACILEDMPLRVPDSCVFCKLINGSYVPEGAFVPMKDNEIPQTTDVVFIVEAKPCNQNITTSKSIVAMVQTLHKELQELNITDNRYSVVAFGGMSPFDKARSVVVNDNVFVSHEYIEPFFNHIATASGANDDIFDAIIVASKLVFRPGASKTFILMPCSKCSSSSMKLDYSSVLQLLLENGIKLHILADHDIEFDKSRVSRMFFGMDSYKAYTKKDLKDLIGDTDLRKQIRLPKATLGSCAALALETDGSVFGGRKLRPERRNPTKKFITVFTKRVASTALSTSCQTCECTGHNTGVSYMLCLPCTYPSAFSLDHERMSEDELLSVLQPDHDWDWEEDDELL</sequence>
<evidence type="ECO:0000256" key="7">
    <source>
        <dbReference type="ARBA" id="ARBA00023157"/>
    </source>
</evidence>
<dbReference type="InterPro" id="IPR015817">
    <property type="entry name" value="Vitellinogen_open_b-sht_sub1"/>
</dbReference>
<feature type="domain" description="Vitellogenin" evidence="12">
    <location>
        <begin position="49"/>
        <end position="693"/>
    </location>
</feature>
<dbReference type="Gene3D" id="2.20.50.20">
    <property type="entry name" value="Lipovitellin. Chain A, domain 3"/>
    <property type="match status" value="1"/>
</dbReference>
<dbReference type="Pfam" id="PF00094">
    <property type="entry name" value="VWD"/>
    <property type="match status" value="1"/>
</dbReference>
<evidence type="ECO:0000313" key="15">
    <source>
        <dbReference type="Proteomes" id="UP000008820"/>
    </source>
</evidence>
<evidence type="ECO:0000256" key="1">
    <source>
        <dbReference type="ARBA" id="ARBA00004613"/>
    </source>
</evidence>
<dbReference type="Pfam" id="PF06448">
    <property type="entry name" value="DUF1081"/>
    <property type="match status" value="1"/>
</dbReference>
<dbReference type="PANTHER" id="PTHR23345">
    <property type="entry name" value="VITELLOGENIN-RELATED"/>
    <property type="match status" value="1"/>
</dbReference>
<feature type="domain" description="VWFD" evidence="13">
    <location>
        <begin position="3717"/>
        <end position="3899"/>
    </location>
</feature>
<evidence type="ECO:0000256" key="11">
    <source>
        <dbReference type="SAM" id="SignalP"/>
    </source>
</evidence>
<dbReference type="FunFam" id="2.30.230.10:FF:000007">
    <property type="entry name" value="Apolipoprotein lipid transfer particle"/>
    <property type="match status" value="1"/>
</dbReference>
<dbReference type="InterPro" id="IPR015816">
    <property type="entry name" value="Vitellinogen_b-sht_N"/>
</dbReference>
<proteinExistence type="predicted"/>
<dbReference type="GO" id="GO:0005319">
    <property type="term" value="F:lipid transporter activity"/>
    <property type="evidence" value="ECO:0007669"/>
    <property type="project" value="InterPro"/>
</dbReference>
<dbReference type="Pfam" id="PF09172">
    <property type="entry name" value="Vit_open_b-sht"/>
    <property type="match status" value="1"/>
</dbReference>
<dbReference type="Gene3D" id="2.30.230.10">
    <property type="entry name" value="Lipovitellin, beta-sheet shell regions, chain A"/>
    <property type="match status" value="1"/>
</dbReference>
<evidence type="ECO:0000256" key="8">
    <source>
        <dbReference type="ARBA" id="ARBA00023180"/>
    </source>
</evidence>
<dbReference type="OrthoDB" id="6484170at2759"/>
<evidence type="ECO:0000256" key="10">
    <source>
        <dbReference type="SAM" id="MobiDB-lite"/>
    </source>
</evidence>
<dbReference type="InterPro" id="IPR011030">
    <property type="entry name" value="Lipovitellin_superhlx_dom"/>
</dbReference>
<feature type="chain" id="PRO_5044565989" description="Vitellogenin domain-containing protein" evidence="11">
    <location>
        <begin position="24"/>
        <end position="4316"/>
    </location>
</feature>
<dbReference type="InterPro" id="IPR001747">
    <property type="entry name" value="Vitellogenin_N"/>
</dbReference>
<dbReference type="VEuPathDB" id="VectorBase:AAEL018103"/>
<keyword evidence="5" id="KW-0758">Storage protein</keyword>
<dbReference type="Pfam" id="PF01347">
    <property type="entry name" value="Vitellogenin_N"/>
    <property type="match status" value="1"/>
</dbReference>
<accession>A0A1S4G723</accession>
<dbReference type="InterPro" id="IPR009454">
    <property type="entry name" value="Lipid_transpt_open_b-sht"/>
</dbReference>
<dbReference type="FunFam" id="2.20.50.20:FF:000003">
    <property type="entry name" value="Microsomal triglyceride transfer protein large subunit"/>
    <property type="match status" value="1"/>
</dbReference>
<dbReference type="GO" id="GO:0045735">
    <property type="term" value="F:nutrient reservoir activity"/>
    <property type="evidence" value="ECO:0007669"/>
    <property type="project" value="UniProtKB-KW"/>
</dbReference>
<dbReference type="PROSITE" id="PS51233">
    <property type="entry name" value="VWFD"/>
    <property type="match status" value="1"/>
</dbReference>
<dbReference type="Gene3D" id="2.20.80.10">
    <property type="entry name" value="Lipovitellin-phosvitin complex, chain A, domain 4"/>
    <property type="match status" value="1"/>
</dbReference>
<evidence type="ECO:0000256" key="2">
    <source>
        <dbReference type="ARBA" id="ARBA00022448"/>
    </source>
</evidence>
<dbReference type="SUPFAM" id="SSF56968">
    <property type="entry name" value="Lipovitellin-phosvitin complex, beta-sheet shell regions"/>
    <property type="match status" value="2"/>
</dbReference>
<dbReference type="PANTHER" id="PTHR23345:SF15">
    <property type="entry name" value="VITELLOGENIN 1-RELATED"/>
    <property type="match status" value="1"/>
</dbReference>
<dbReference type="InterPro" id="IPR050733">
    <property type="entry name" value="Vitellogenin/Apolipophorin"/>
</dbReference>
<evidence type="ECO:0000313" key="14">
    <source>
        <dbReference type="EnsemblMetazoa" id="AAEL018103-PB"/>
    </source>
</evidence>
<keyword evidence="6" id="KW-0445">Lipid transport</keyword>
<evidence type="ECO:0000259" key="12">
    <source>
        <dbReference type="PROSITE" id="PS51211"/>
    </source>
</evidence>
<dbReference type="FunFam" id="2.20.80.10:FF:000003">
    <property type="entry name" value="Apolipoprotein lipid transfer particle"/>
    <property type="match status" value="1"/>
</dbReference>
<dbReference type="InterPro" id="IPR015255">
    <property type="entry name" value="Vitellinogen_open_b-sht"/>
</dbReference>
<keyword evidence="2" id="KW-0813">Transport</keyword>
<comment type="caution">
    <text evidence="9">Lacks conserved residue(s) required for the propagation of feature annotation.</text>
</comment>
<evidence type="ECO:0000256" key="9">
    <source>
        <dbReference type="PROSITE-ProRule" id="PRU00557"/>
    </source>
</evidence>
<dbReference type="FunFam" id="1.25.10.20:FF:000005">
    <property type="entry name" value="Apolipoprotein lipid transfer particle"/>
    <property type="match status" value="1"/>
</dbReference>
<dbReference type="SMART" id="SM01169">
    <property type="entry name" value="DUF1943"/>
    <property type="match status" value="1"/>
</dbReference>
<evidence type="ECO:0008006" key="16">
    <source>
        <dbReference type="Google" id="ProtNLM"/>
    </source>
</evidence>
<keyword evidence="3" id="KW-0964">Secreted</keyword>
<dbReference type="InterPro" id="IPR015819">
    <property type="entry name" value="Lipid_transp_b-sht_shell"/>
</dbReference>
<dbReference type="EnsemblMetazoa" id="AAEL018103-RA">
    <property type="protein sequence ID" value="AAEL018103-PA"/>
    <property type="gene ID" value="AAEL018103"/>
</dbReference>
<dbReference type="InterPro" id="IPR001846">
    <property type="entry name" value="VWF_type-D"/>
</dbReference>
<organism evidence="14 15">
    <name type="scientific">Aedes aegypti</name>
    <name type="common">Yellowfever mosquito</name>
    <name type="synonym">Culex aegypti</name>
    <dbReference type="NCBI Taxonomy" id="7159"/>
    <lineage>
        <taxon>Eukaryota</taxon>
        <taxon>Metazoa</taxon>
        <taxon>Ecdysozoa</taxon>
        <taxon>Arthropoda</taxon>
        <taxon>Hexapoda</taxon>
        <taxon>Insecta</taxon>
        <taxon>Pterygota</taxon>
        <taxon>Neoptera</taxon>
        <taxon>Endopterygota</taxon>
        <taxon>Diptera</taxon>
        <taxon>Nematocera</taxon>
        <taxon>Culicoidea</taxon>
        <taxon>Culicidae</taxon>
        <taxon>Culicinae</taxon>
        <taxon>Aedini</taxon>
        <taxon>Aedes</taxon>
        <taxon>Stegomyia</taxon>
    </lineage>
</organism>
<dbReference type="Gene3D" id="1.25.10.20">
    <property type="entry name" value="Vitellinogen, superhelical"/>
    <property type="match status" value="1"/>
</dbReference>
<feature type="compositionally biased region" description="Acidic residues" evidence="10">
    <location>
        <begin position="769"/>
        <end position="780"/>
    </location>
</feature>
<dbReference type="PROSITE" id="PS51211">
    <property type="entry name" value="VITELLOGENIN"/>
    <property type="match status" value="1"/>
</dbReference>
<feature type="signal peptide" evidence="11">
    <location>
        <begin position="1"/>
        <end position="23"/>
    </location>
</feature>
<dbReference type="Proteomes" id="UP000008820">
    <property type="component" value="Chromosome 2"/>
</dbReference>
<dbReference type="EnsemblMetazoa" id="AAEL018103-RB">
    <property type="protein sequence ID" value="AAEL018103-PB"/>
    <property type="gene ID" value="AAEL018103"/>
</dbReference>
<evidence type="ECO:0000256" key="6">
    <source>
        <dbReference type="ARBA" id="ARBA00023055"/>
    </source>
</evidence>
<keyword evidence="8" id="KW-0325">Glycoprotein</keyword>
<name>A0A1S4G723_AEDAE</name>
<keyword evidence="4 11" id="KW-0732">Signal</keyword>
<reference evidence="14 15" key="1">
    <citation type="submission" date="2017-06" db="EMBL/GenBank/DDBJ databases">
        <title>Aedes aegypti genome working group (AGWG) sequencing and assembly.</title>
        <authorList>
            <consortium name="Aedes aegypti Genome Working Group (AGWG)"/>
            <person name="Matthews B.J."/>
        </authorList>
    </citation>
    <scope>NUCLEOTIDE SEQUENCE [LARGE SCALE GENOMIC DNA]</scope>
    <source>
        <strain evidence="14 15">LVP_AGWG</strain>
    </source>
</reference>
<dbReference type="SUPFAM" id="SSF48431">
    <property type="entry name" value="Lipovitellin-phosvitin complex, superhelical domain"/>
    <property type="match status" value="1"/>
</dbReference>
<reference evidence="14" key="2">
    <citation type="submission" date="2025-05" db="UniProtKB">
        <authorList>
            <consortium name="EnsemblMetazoa"/>
        </authorList>
    </citation>
    <scope>IDENTIFICATION</scope>
    <source>
        <strain evidence="14">LVP_AGWG</strain>
    </source>
</reference>
<keyword evidence="15" id="KW-1185">Reference proteome</keyword>
<dbReference type="SMART" id="SM00638">
    <property type="entry name" value="LPD_N"/>
    <property type="match status" value="1"/>
</dbReference>
<feature type="region of interest" description="Disordered" evidence="10">
    <location>
        <begin position="748"/>
        <end position="789"/>
    </location>
</feature>
<evidence type="ECO:0000259" key="13">
    <source>
        <dbReference type="PROSITE" id="PS51233"/>
    </source>
</evidence>
<dbReference type="SMART" id="SM00216">
    <property type="entry name" value="VWD"/>
    <property type="match status" value="1"/>
</dbReference>
<gene>
    <name evidence="14" type="primary">5565763</name>
</gene>
<evidence type="ECO:0000256" key="3">
    <source>
        <dbReference type="ARBA" id="ARBA00022525"/>
    </source>
</evidence>
<evidence type="ECO:0000256" key="4">
    <source>
        <dbReference type="ARBA" id="ARBA00022729"/>
    </source>
</evidence>
<protein>
    <recommendedName>
        <fullName evidence="16">Vitellogenin domain-containing protein</fullName>
    </recommendedName>
</protein>
<keyword evidence="7" id="KW-1015">Disulfide bond</keyword>
<comment type="subcellular location">
    <subcellularLocation>
        <location evidence="1">Secreted</location>
    </subcellularLocation>
</comment>
<evidence type="ECO:0000256" key="5">
    <source>
        <dbReference type="ARBA" id="ARBA00022761"/>
    </source>
</evidence>
<dbReference type="GO" id="GO:0005576">
    <property type="term" value="C:extracellular region"/>
    <property type="evidence" value="ECO:0007669"/>
    <property type="project" value="UniProtKB-SubCell"/>
</dbReference>